<evidence type="ECO:0000313" key="2">
    <source>
        <dbReference type="EMBL" id="PQO46680.1"/>
    </source>
</evidence>
<accession>A0A2S8GQH2</accession>
<dbReference type="InterPro" id="IPR024775">
    <property type="entry name" value="DinB-like"/>
</dbReference>
<dbReference type="RefSeq" id="WP_105334807.1">
    <property type="nucleotide sequence ID" value="NZ_PUHZ01000008.1"/>
</dbReference>
<dbReference type="Proteomes" id="UP000237819">
    <property type="component" value="Unassembled WGS sequence"/>
</dbReference>
<dbReference type="AlphaFoldDB" id="A0A2S8GQH2"/>
<dbReference type="InterPro" id="IPR034660">
    <property type="entry name" value="DinB/YfiT-like"/>
</dbReference>
<evidence type="ECO:0000259" key="1">
    <source>
        <dbReference type="Pfam" id="PF12867"/>
    </source>
</evidence>
<organism evidence="2 3">
    <name type="scientific">Blastopirellula marina</name>
    <dbReference type="NCBI Taxonomy" id="124"/>
    <lineage>
        <taxon>Bacteria</taxon>
        <taxon>Pseudomonadati</taxon>
        <taxon>Planctomycetota</taxon>
        <taxon>Planctomycetia</taxon>
        <taxon>Pirellulales</taxon>
        <taxon>Pirellulaceae</taxon>
        <taxon>Blastopirellula</taxon>
    </lineage>
</organism>
<dbReference type="Gene3D" id="1.20.120.450">
    <property type="entry name" value="dinb family like domain"/>
    <property type="match status" value="1"/>
</dbReference>
<evidence type="ECO:0000313" key="3">
    <source>
        <dbReference type="Proteomes" id="UP000237819"/>
    </source>
</evidence>
<dbReference type="Pfam" id="PF12867">
    <property type="entry name" value="DinB_2"/>
    <property type="match status" value="1"/>
</dbReference>
<feature type="domain" description="DinB-like" evidence="1">
    <location>
        <begin position="12"/>
        <end position="150"/>
    </location>
</feature>
<reference evidence="2 3" key="1">
    <citation type="submission" date="2018-02" db="EMBL/GenBank/DDBJ databases">
        <title>Comparative genomes isolates from brazilian mangrove.</title>
        <authorList>
            <person name="Araujo J.E."/>
            <person name="Taketani R.G."/>
            <person name="Silva M.C.P."/>
            <person name="Loureco M.V."/>
            <person name="Andreote F.D."/>
        </authorList>
    </citation>
    <scope>NUCLEOTIDE SEQUENCE [LARGE SCALE GENOMIC DNA]</scope>
    <source>
        <strain evidence="2 3">Nap-Phe MGV</strain>
    </source>
</reference>
<dbReference type="OrthoDB" id="267642at2"/>
<gene>
    <name evidence="2" type="ORF">C5Y93_07545</name>
</gene>
<comment type="caution">
    <text evidence="2">The sequence shown here is derived from an EMBL/GenBank/DDBJ whole genome shotgun (WGS) entry which is preliminary data.</text>
</comment>
<sequence length="169" mass="18954">MTPKERLRKRLIAAREFTERLLQDFHTPQEWTQQVCHQTNHALWITGHLALMDNFFLSQIAPDQAEPREEYQTLFGVGSHPVADPDQYPAADEVLAYLRERRAALLAAFDAIDEEGMSAAAPAGSPDFLNDVGAVFETAVWHEGMHTGQLSVVRRSLGHEPIQAPQPQT</sequence>
<protein>
    <submittedName>
        <fullName evidence="2">DinB family protein</fullName>
    </submittedName>
</protein>
<dbReference type="EMBL" id="PUHZ01000008">
    <property type="protein sequence ID" value="PQO46680.1"/>
    <property type="molecule type" value="Genomic_DNA"/>
</dbReference>
<proteinExistence type="predicted"/>
<name>A0A2S8GQH2_9BACT</name>
<dbReference type="SUPFAM" id="SSF109854">
    <property type="entry name" value="DinB/YfiT-like putative metalloenzymes"/>
    <property type="match status" value="1"/>
</dbReference>